<accession>A0A392STB5</accession>
<dbReference type="Proteomes" id="UP000265520">
    <property type="component" value="Unassembled WGS sequence"/>
</dbReference>
<organism evidence="2 3">
    <name type="scientific">Trifolium medium</name>
    <dbReference type="NCBI Taxonomy" id="97028"/>
    <lineage>
        <taxon>Eukaryota</taxon>
        <taxon>Viridiplantae</taxon>
        <taxon>Streptophyta</taxon>
        <taxon>Embryophyta</taxon>
        <taxon>Tracheophyta</taxon>
        <taxon>Spermatophyta</taxon>
        <taxon>Magnoliopsida</taxon>
        <taxon>eudicotyledons</taxon>
        <taxon>Gunneridae</taxon>
        <taxon>Pentapetalae</taxon>
        <taxon>rosids</taxon>
        <taxon>fabids</taxon>
        <taxon>Fabales</taxon>
        <taxon>Fabaceae</taxon>
        <taxon>Papilionoideae</taxon>
        <taxon>50 kb inversion clade</taxon>
        <taxon>NPAAA clade</taxon>
        <taxon>Hologalegina</taxon>
        <taxon>IRL clade</taxon>
        <taxon>Trifolieae</taxon>
        <taxon>Trifolium</taxon>
    </lineage>
</organism>
<keyword evidence="3" id="KW-1185">Reference proteome</keyword>
<evidence type="ECO:0000313" key="3">
    <source>
        <dbReference type="Proteomes" id="UP000265520"/>
    </source>
</evidence>
<protein>
    <submittedName>
        <fullName evidence="2">Uncharacterized protein</fullName>
    </submittedName>
</protein>
<feature type="region of interest" description="Disordered" evidence="1">
    <location>
        <begin position="28"/>
        <end position="51"/>
    </location>
</feature>
<comment type="caution">
    <text evidence="2">The sequence shown here is derived from an EMBL/GenBank/DDBJ whole genome shotgun (WGS) entry which is preliminary data.</text>
</comment>
<evidence type="ECO:0000313" key="2">
    <source>
        <dbReference type="EMBL" id="MCI52098.1"/>
    </source>
</evidence>
<name>A0A392STB5_9FABA</name>
<sequence length="51" mass="5491">ATSGKKTSGSMTRKEMIADLMGHMQVENLGGKRPLSTPPKREGGCNCQDQK</sequence>
<proteinExistence type="predicted"/>
<dbReference type="EMBL" id="LXQA010442194">
    <property type="protein sequence ID" value="MCI52098.1"/>
    <property type="molecule type" value="Genomic_DNA"/>
</dbReference>
<dbReference type="AlphaFoldDB" id="A0A392STB5"/>
<feature type="non-terminal residue" evidence="2">
    <location>
        <position position="1"/>
    </location>
</feature>
<evidence type="ECO:0000256" key="1">
    <source>
        <dbReference type="SAM" id="MobiDB-lite"/>
    </source>
</evidence>
<reference evidence="2 3" key="1">
    <citation type="journal article" date="2018" name="Front. Plant Sci.">
        <title>Red Clover (Trifolium pratense) and Zigzag Clover (T. medium) - A Picture of Genomic Similarities and Differences.</title>
        <authorList>
            <person name="Dluhosova J."/>
            <person name="Istvanek J."/>
            <person name="Nedelnik J."/>
            <person name="Repkova J."/>
        </authorList>
    </citation>
    <scope>NUCLEOTIDE SEQUENCE [LARGE SCALE GENOMIC DNA]</scope>
    <source>
        <strain evidence="3">cv. 10/8</strain>
        <tissue evidence="2">Leaf</tissue>
    </source>
</reference>